<feature type="domain" description="EthD" evidence="2">
    <location>
        <begin position="11"/>
        <end position="106"/>
    </location>
</feature>
<reference evidence="3" key="1">
    <citation type="journal article" date="2020" name="Stud. Mycol.">
        <title>101 Dothideomycetes genomes: a test case for predicting lifestyles and emergence of pathogens.</title>
        <authorList>
            <person name="Haridas S."/>
            <person name="Albert R."/>
            <person name="Binder M."/>
            <person name="Bloem J."/>
            <person name="Labutti K."/>
            <person name="Salamov A."/>
            <person name="Andreopoulos B."/>
            <person name="Baker S."/>
            <person name="Barry K."/>
            <person name="Bills G."/>
            <person name="Bluhm B."/>
            <person name="Cannon C."/>
            <person name="Castanera R."/>
            <person name="Culley D."/>
            <person name="Daum C."/>
            <person name="Ezra D."/>
            <person name="Gonzalez J."/>
            <person name="Henrissat B."/>
            <person name="Kuo A."/>
            <person name="Liang C."/>
            <person name="Lipzen A."/>
            <person name="Lutzoni F."/>
            <person name="Magnuson J."/>
            <person name="Mondo S."/>
            <person name="Nolan M."/>
            <person name="Ohm R."/>
            <person name="Pangilinan J."/>
            <person name="Park H.-J."/>
            <person name="Ramirez L."/>
            <person name="Alfaro M."/>
            <person name="Sun H."/>
            <person name="Tritt A."/>
            <person name="Yoshinaga Y."/>
            <person name="Zwiers L.-H."/>
            <person name="Turgeon B."/>
            <person name="Goodwin S."/>
            <person name="Spatafora J."/>
            <person name="Crous P."/>
            <person name="Grigoriev I."/>
        </authorList>
    </citation>
    <scope>NUCLEOTIDE SEQUENCE</scope>
    <source>
        <strain evidence="3">CBS 122681</strain>
    </source>
</reference>
<dbReference type="GO" id="GO:0016491">
    <property type="term" value="F:oxidoreductase activity"/>
    <property type="evidence" value="ECO:0007669"/>
    <property type="project" value="InterPro"/>
</dbReference>
<dbReference type="InterPro" id="IPR009799">
    <property type="entry name" value="EthD_dom"/>
</dbReference>
<gene>
    <name evidence="3" type="ORF">K491DRAFT_613191</name>
</gene>
<organism evidence="3 4">
    <name type="scientific">Lophiostoma macrostomum CBS 122681</name>
    <dbReference type="NCBI Taxonomy" id="1314788"/>
    <lineage>
        <taxon>Eukaryota</taxon>
        <taxon>Fungi</taxon>
        <taxon>Dikarya</taxon>
        <taxon>Ascomycota</taxon>
        <taxon>Pezizomycotina</taxon>
        <taxon>Dothideomycetes</taxon>
        <taxon>Pleosporomycetidae</taxon>
        <taxon>Pleosporales</taxon>
        <taxon>Lophiostomataceae</taxon>
        <taxon>Lophiostoma</taxon>
    </lineage>
</organism>
<dbReference type="EMBL" id="MU004550">
    <property type="protein sequence ID" value="KAF2648228.1"/>
    <property type="molecule type" value="Genomic_DNA"/>
</dbReference>
<dbReference type="SUPFAM" id="SSF54909">
    <property type="entry name" value="Dimeric alpha+beta barrel"/>
    <property type="match status" value="1"/>
</dbReference>
<evidence type="ECO:0000259" key="2">
    <source>
        <dbReference type="Pfam" id="PF07110"/>
    </source>
</evidence>
<evidence type="ECO:0000313" key="3">
    <source>
        <dbReference type="EMBL" id="KAF2648228.1"/>
    </source>
</evidence>
<dbReference type="Gene3D" id="3.30.70.100">
    <property type="match status" value="1"/>
</dbReference>
<protein>
    <recommendedName>
        <fullName evidence="2">EthD domain-containing protein</fullName>
    </recommendedName>
</protein>
<comment type="similarity">
    <text evidence="1">Belongs to the tpcK family.</text>
</comment>
<dbReference type="Proteomes" id="UP000799324">
    <property type="component" value="Unassembled WGS sequence"/>
</dbReference>
<dbReference type="InterPro" id="IPR011008">
    <property type="entry name" value="Dimeric_a/b-barrel"/>
</dbReference>
<accession>A0A6A6SPC4</accession>
<dbReference type="AlphaFoldDB" id="A0A6A6SPC4"/>
<dbReference type="OrthoDB" id="3183782at2759"/>
<dbReference type="Pfam" id="PF07110">
    <property type="entry name" value="EthD"/>
    <property type="match status" value="1"/>
</dbReference>
<name>A0A6A6SPC4_9PLEO</name>
<keyword evidence="4" id="KW-1185">Reference proteome</keyword>
<sequence length="127" mass="14451">MIRLGIYVKRHPSLTSEEFHERWSKVHGVLVKGWLAEKGIYRYTQYHTPPEMTSQTLGIHDGAGILDFDGHAEVTVPNIDVLKKLVEDNFFSEFAKPDEAALVDLSSVMRTIGYEEIHIDQGKVIEI</sequence>
<evidence type="ECO:0000313" key="4">
    <source>
        <dbReference type="Proteomes" id="UP000799324"/>
    </source>
</evidence>
<proteinExistence type="inferred from homology"/>
<evidence type="ECO:0000256" key="1">
    <source>
        <dbReference type="ARBA" id="ARBA00005986"/>
    </source>
</evidence>